<dbReference type="RefSeq" id="WP_252855677.1">
    <property type="nucleotide sequence ID" value="NZ_JAMXLR010000092.1"/>
</dbReference>
<dbReference type="InterPro" id="IPR000719">
    <property type="entry name" value="Prot_kinase_dom"/>
</dbReference>
<dbReference type="PANTHER" id="PTHR43289">
    <property type="entry name" value="MITOGEN-ACTIVATED PROTEIN KINASE KINASE KINASE 20-RELATED"/>
    <property type="match status" value="1"/>
</dbReference>
<name>A0A9X2FEA8_9BACT</name>
<dbReference type="PROSITE" id="PS00108">
    <property type="entry name" value="PROTEIN_KINASE_ST"/>
    <property type="match status" value="1"/>
</dbReference>
<dbReference type="AlphaFoldDB" id="A0A9X2FEA8"/>
<evidence type="ECO:0000256" key="2">
    <source>
        <dbReference type="ARBA" id="ARBA00022741"/>
    </source>
</evidence>
<keyword evidence="1" id="KW-0808">Transferase</keyword>
<dbReference type="CDD" id="cd14014">
    <property type="entry name" value="STKc_PknB_like"/>
    <property type="match status" value="1"/>
</dbReference>
<keyword evidence="7" id="KW-1133">Transmembrane helix</keyword>
<dbReference type="PROSITE" id="PS00107">
    <property type="entry name" value="PROTEIN_KINASE_ATP"/>
    <property type="match status" value="1"/>
</dbReference>
<feature type="binding site" evidence="5">
    <location>
        <position position="116"/>
    </location>
    <ligand>
        <name>ATP</name>
        <dbReference type="ChEBI" id="CHEBI:30616"/>
    </ligand>
</feature>
<evidence type="ECO:0000256" key="3">
    <source>
        <dbReference type="ARBA" id="ARBA00022777"/>
    </source>
</evidence>
<organism evidence="9 10">
    <name type="scientific">Aeoliella straminimaris</name>
    <dbReference type="NCBI Taxonomy" id="2954799"/>
    <lineage>
        <taxon>Bacteria</taxon>
        <taxon>Pseudomonadati</taxon>
        <taxon>Planctomycetota</taxon>
        <taxon>Planctomycetia</taxon>
        <taxon>Pirellulales</taxon>
        <taxon>Lacipirellulaceae</taxon>
        <taxon>Aeoliella</taxon>
    </lineage>
</organism>
<dbReference type="SUPFAM" id="SSF56112">
    <property type="entry name" value="Protein kinase-like (PK-like)"/>
    <property type="match status" value="1"/>
</dbReference>
<protein>
    <submittedName>
        <fullName evidence="9">Protein kinase</fullName>
    </submittedName>
</protein>
<keyword evidence="3 9" id="KW-0418">Kinase</keyword>
<dbReference type="EMBL" id="JAMXLR010000092">
    <property type="protein sequence ID" value="MCO6047567.1"/>
    <property type="molecule type" value="Genomic_DNA"/>
</dbReference>
<evidence type="ECO:0000256" key="5">
    <source>
        <dbReference type="PROSITE-ProRule" id="PRU10141"/>
    </source>
</evidence>
<dbReference type="InterPro" id="IPR021796">
    <property type="entry name" value="Tll0287-like_dom"/>
</dbReference>
<comment type="caution">
    <text evidence="9">The sequence shown here is derived from an EMBL/GenBank/DDBJ whole genome shotgun (WGS) entry which is preliminary data.</text>
</comment>
<accession>A0A9X2FEA8</accession>
<evidence type="ECO:0000256" key="1">
    <source>
        <dbReference type="ARBA" id="ARBA00022679"/>
    </source>
</evidence>
<evidence type="ECO:0000256" key="4">
    <source>
        <dbReference type="ARBA" id="ARBA00022840"/>
    </source>
</evidence>
<evidence type="ECO:0000313" key="10">
    <source>
        <dbReference type="Proteomes" id="UP001155241"/>
    </source>
</evidence>
<feature type="region of interest" description="Disordered" evidence="6">
    <location>
        <begin position="291"/>
        <end position="333"/>
    </location>
</feature>
<dbReference type="InterPro" id="IPR017441">
    <property type="entry name" value="Protein_kinase_ATP_BS"/>
</dbReference>
<dbReference type="Pfam" id="PF00069">
    <property type="entry name" value="Pkinase"/>
    <property type="match status" value="1"/>
</dbReference>
<reference evidence="9" key="1">
    <citation type="submission" date="2022-06" db="EMBL/GenBank/DDBJ databases">
        <title>Aeoliella straminimaris, a novel planctomycete from sediments.</title>
        <authorList>
            <person name="Vitorino I.R."/>
            <person name="Lage O.M."/>
        </authorList>
    </citation>
    <scope>NUCLEOTIDE SEQUENCE</scope>
    <source>
        <strain evidence="9">ICT_H6.2</strain>
    </source>
</reference>
<dbReference type="Gene3D" id="1.10.510.10">
    <property type="entry name" value="Transferase(Phosphotransferase) domain 1"/>
    <property type="match status" value="1"/>
</dbReference>
<keyword evidence="7" id="KW-0812">Transmembrane</keyword>
<sequence>MNTERWEQAGELFEQALALTTGERAAFLDKACQGDDDMRREVESLLAGEESASAADFLDPNLLSQSSLSLPAQLTDPMIGQRLGNYEIKKRIGRGGMGNVYLATRTEDFKRRVAIKLLKRGMDTDEILRRFRMEIRVLAALGQHDNIAKLLDAGTTDDGLPYFVMEYVEGKRIDDYCDTHRLGVRERLALFQKVAEAVHFAHQHTIIHRDLKPSNVMVGQGGQVKLIDFGIAKLTAPELGGETAAPTATQQRAMTPEYASPEQLRGDSLTTATDVFSLGVLLYELLTGRRPQDVSDTQRSTEEPSTDFREFPRPSSVVLRDRTKKGGDTTTTAGNIAAARNTSPRGLRDQLRGDLDNMVGKSLRAEPKRRYASAGQLAADIERYLTGEPIVARPLSGAERLWRTCRRNPVGVSILAGVLAATLFGLAYLTHLSTSLVKRGALASAEQQANMLLHGHKYYTNVLDELKHASPEAAADLKPPATFTIELFEYLSKNKARSGTQARLLSRYPFRNRQDRPGLDDFENAALDTFDAGETTNYHEFRNDNGEPTLRYALAMKMQQSCVDCHNSHSDSMKKDWQVGQVRGMIEVIRPLSDDVERTRTGLRGALLWTGFFLVGVFGIALIILRRDV</sequence>
<dbReference type="GO" id="GO:0004674">
    <property type="term" value="F:protein serine/threonine kinase activity"/>
    <property type="evidence" value="ECO:0007669"/>
    <property type="project" value="TreeGrafter"/>
</dbReference>
<evidence type="ECO:0000256" key="6">
    <source>
        <dbReference type="SAM" id="MobiDB-lite"/>
    </source>
</evidence>
<evidence type="ECO:0000256" key="7">
    <source>
        <dbReference type="SAM" id="Phobius"/>
    </source>
</evidence>
<keyword evidence="4 5" id="KW-0067">ATP-binding</keyword>
<feature type="compositionally biased region" description="Basic and acidic residues" evidence="6">
    <location>
        <begin position="299"/>
        <end position="312"/>
    </location>
</feature>
<dbReference type="SMART" id="SM00220">
    <property type="entry name" value="S_TKc"/>
    <property type="match status" value="1"/>
</dbReference>
<dbReference type="PROSITE" id="PS50011">
    <property type="entry name" value="PROTEIN_KINASE_DOM"/>
    <property type="match status" value="1"/>
</dbReference>
<dbReference type="PANTHER" id="PTHR43289:SF34">
    <property type="entry name" value="SERINE_THREONINE-PROTEIN KINASE YBDM-RELATED"/>
    <property type="match status" value="1"/>
</dbReference>
<dbReference type="Pfam" id="PF11845">
    <property type="entry name" value="Tll0287-like"/>
    <property type="match status" value="1"/>
</dbReference>
<gene>
    <name evidence="9" type="ORF">NG895_26990</name>
</gene>
<proteinExistence type="predicted"/>
<feature type="transmembrane region" description="Helical" evidence="7">
    <location>
        <begin position="606"/>
        <end position="625"/>
    </location>
</feature>
<keyword evidence="10" id="KW-1185">Reference proteome</keyword>
<evidence type="ECO:0000313" key="9">
    <source>
        <dbReference type="EMBL" id="MCO6047567.1"/>
    </source>
</evidence>
<feature type="transmembrane region" description="Helical" evidence="7">
    <location>
        <begin position="410"/>
        <end position="429"/>
    </location>
</feature>
<dbReference type="InterPro" id="IPR008271">
    <property type="entry name" value="Ser/Thr_kinase_AS"/>
</dbReference>
<evidence type="ECO:0000259" key="8">
    <source>
        <dbReference type="PROSITE" id="PS50011"/>
    </source>
</evidence>
<dbReference type="Proteomes" id="UP001155241">
    <property type="component" value="Unassembled WGS sequence"/>
</dbReference>
<feature type="domain" description="Protein kinase" evidence="8">
    <location>
        <begin position="86"/>
        <end position="385"/>
    </location>
</feature>
<dbReference type="GO" id="GO:0005524">
    <property type="term" value="F:ATP binding"/>
    <property type="evidence" value="ECO:0007669"/>
    <property type="project" value="UniProtKB-UniRule"/>
</dbReference>
<keyword evidence="2 5" id="KW-0547">Nucleotide-binding</keyword>
<dbReference type="Gene3D" id="3.30.200.20">
    <property type="entry name" value="Phosphorylase Kinase, domain 1"/>
    <property type="match status" value="1"/>
</dbReference>
<dbReference type="InterPro" id="IPR011009">
    <property type="entry name" value="Kinase-like_dom_sf"/>
</dbReference>
<keyword evidence="7" id="KW-0472">Membrane</keyword>